<keyword evidence="1" id="KW-1133">Transmembrane helix</keyword>
<evidence type="ECO:0008006" key="4">
    <source>
        <dbReference type="Google" id="ProtNLM"/>
    </source>
</evidence>
<dbReference type="EMBL" id="JAQZSM010000008">
    <property type="protein sequence ID" value="MDD7971541.1"/>
    <property type="molecule type" value="Genomic_DNA"/>
</dbReference>
<dbReference type="RefSeq" id="WP_274352223.1">
    <property type="nucleotide sequence ID" value="NZ_JAQZSM010000008.1"/>
</dbReference>
<reference evidence="2" key="1">
    <citation type="submission" date="2023-02" db="EMBL/GenBank/DDBJ databases">
        <title>Description of Roseinatronobacter alkalisoli sp. nov., an alkaliphilic bacerium isolated from soda soil.</title>
        <authorList>
            <person name="Wei W."/>
        </authorList>
    </citation>
    <scope>NUCLEOTIDE SEQUENCE</scope>
    <source>
        <strain evidence="2">HJB301</strain>
    </source>
</reference>
<sequence>MPSIIAYAALLIWPFVIVAMFRKMAPERAFIWAILGGYMALPELTEFNLPVIPAFDKTSIPNLTAFALCLVMLKMRPGLLPDGLLGKALVVVLCAAPVIAVFFNTDPLVFGMAQSGRLTLTSDHAYSVPGMRIYDSVSMLVRQLIMILPFFMARHLLASEQALTELLRALMIAGLIYSVPIMWEVRFSPQLHTDIYGFFQHDFQQMMREGGYRPIVFMPHGLWLSLFMVMTAVSALYFAKQATPSDRVRASIIAVYLFVMVNLTKSLGPLLILLTISTLVVLLKPRMQLRVAGLMALLTLSYPLLRGAGLVPTDKLVELASQRSQERAQSLQFRFDNEDLLLDRAAQKPLFGWGGYGRNQIFDPQTGEMISISDGQWVITIGQWGWVGYLALFGLLCLPLLALLWRYRQVPDSALPPQAGVLALILGASLVDLLPNATLVSLTWLIAGALLGHAELQNRRSRTAQLEHWRNLPGRAGLMSTARTSEPALKRSFL</sequence>
<feature type="transmembrane region" description="Helical" evidence="1">
    <location>
        <begin position="88"/>
        <end position="113"/>
    </location>
</feature>
<keyword evidence="3" id="KW-1185">Reference proteome</keyword>
<name>A0ABT5T976_9RHOB</name>
<feature type="transmembrane region" description="Helical" evidence="1">
    <location>
        <begin position="6"/>
        <end position="22"/>
    </location>
</feature>
<accession>A0ABT5T976</accession>
<keyword evidence="1" id="KW-0472">Membrane</keyword>
<evidence type="ECO:0000256" key="1">
    <source>
        <dbReference type="SAM" id="Phobius"/>
    </source>
</evidence>
<comment type="caution">
    <text evidence="2">The sequence shown here is derived from an EMBL/GenBank/DDBJ whole genome shotgun (WGS) entry which is preliminary data.</text>
</comment>
<feature type="transmembrane region" description="Helical" evidence="1">
    <location>
        <begin position="133"/>
        <end position="153"/>
    </location>
</feature>
<feature type="transmembrane region" description="Helical" evidence="1">
    <location>
        <begin position="419"/>
        <end position="452"/>
    </location>
</feature>
<feature type="transmembrane region" description="Helical" evidence="1">
    <location>
        <begin position="251"/>
        <end position="281"/>
    </location>
</feature>
<dbReference type="Proteomes" id="UP001431784">
    <property type="component" value="Unassembled WGS sequence"/>
</dbReference>
<feature type="transmembrane region" description="Helical" evidence="1">
    <location>
        <begin position="386"/>
        <end position="407"/>
    </location>
</feature>
<evidence type="ECO:0000313" key="2">
    <source>
        <dbReference type="EMBL" id="MDD7971541.1"/>
    </source>
</evidence>
<organism evidence="2 3">
    <name type="scientific">Roseinatronobacter alkalisoli</name>
    <dbReference type="NCBI Taxonomy" id="3028235"/>
    <lineage>
        <taxon>Bacteria</taxon>
        <taxon>Pseudomonadati</taxon>
        <taxon>Pseudomonadota</taxon>
        <taxon>Alphaproteobacteria</taxon>
        <taxon>Rhodobacterales</taxon>
        <taxon>Paracoccaceae</taxon>
        <taxon>Roseinatronobacter</taxon>
    </lineage>
</organism>
<proteinExistence type="predicted"/>
<gene>
    <name evidence="2" type="ORF">PUT78_10535</name>
</gene>
<feature type="transmembrane region" description="Helical" evidence="1">
    <location>
        <begin position="221"/>
        <end position="239"/>
    </location>
</feature>
<feature type="transmembrane region" description="Helical" evidence="1">
    <location>
        <begin position="165"/>
        <end position="183"/>
    </location>
</feature>
<feature type="transmembrane region" description="Helical" evidence="1">
    <location>
        <begin position="287"/>
        <end position="305"/>
    </location>
</feature>
<keyword evidence="1" id="KW-0812">Transmembrane</keyword>
<protein>
    <recommendedName>
        <fullName evidence="4">O-antigen ligase family protein</fullName>
    </recommendedName>
</protein>
<evidence type="ECO:0000313" key="3">
    <source>
        <dbReference type="Proteomes" id="UP001431784"/>
    </source>
</evidence>